<sequence>MLYYPKMPGSEKAPLGERCIAFEKLDGTNLHFCWEREFGWHAFGTRRDRFNLTERGITEFVAAHPELAEAAAVFQATLAEGLAAVLDGYPTNEATAFCEFLGEGSFAGQHRADEPKRLVFFDLTLPGEAFVAPEDFIRDFGHLPTPRIVYRGKLTGQFTDELRKGKFGVAEGVVCKGVSKGVPWRCKVKTDAYRERLKASLGPHWESGWE</sequence>
<protein>
    <recommendedName>
        <fullName evidence="1">RNA ligase domain-containing protein</fullName>
    </recommendedName>
</protein>
<dbReference type="SUPFAM" id="SSF56091">
    <property type="entry name" value="DNA ligase/mRNA capping enzyme, catalytic domain"/>
    <property type="match status" value="1"/>
</dbReference>
<name>A0A7W9W5R1_ARMRO</name>
<reference evidence="2 3" key="1">
    <citation type="submission" date="2020-08" db="EMBL/GenBank/DDBJ databases">
        <title>Genomic Encyclopedia of Type Strains, Phase IV (KMG-IV): sequencing the most valuable type-strain genomes for metagenomic binning, comparative biology and taxonomic classification.</title>
        <authorList>
            <person name="Goeker M."/>
        </authorList>
    </citation>
    <scope>NUCLEOTIDE SEQUENCE [LARGE SCALE GENOMIC DNA]</scope>
    <source>
        <strain evidence="2 3">DSM 23562</strain>
    </source>
</reference>
<evidence type="ECO:0000259" key="1">
    <source>
        <dbReference type="Pfam" id="PF09414"/>
    </source>
</evidence>
<dbReference type="RefSeq" id="WP_184192465.1">
    <property type="nucleotide sequence ID" value="NZ_JACHGW010000001.1"/>
</dbReference>
<accession>A0A7W9W5R1</accession>
<evidence type="ECO:0000313" key="3">
    <source>
        <dbReference type="Proteomes" id="UP000520814"/>
    </source>
</evidence>
<dbReference type="AlphaFoldDB" id="A0A7W9W5R1"/>
<comment type="caution">
    <text evidence="2">The sequence shown here is derived from an EMBL/GenBank/DDBJ whole genome shotgun (WGS) entry which is preliminary data.</text>
</comment>
<dbReference type="InterPro" id="IPR021122">
    <property type="entry name" value="RNA_ligase_dom_REL/Rnl2"/>
</dbReference>
<organism evidence="2 3">
    <name type="scientific">Armatimonas rosea</name>
    <dbReference type="NCBI Taxonomy" id="685828"/>
    <lineage>
        <taxon>Bacteria</taxon>
        <taxon>Bacillati</taxon>
        <taxon>Armatimonadota</taxon>
        <taxon>Armatimonadia</taxon>
        <taxon>Armatimonadales</taxon>
        <taxon>Armatimonadaceae</taxon>
        <taxon>Armatimonas</taxon>
    </lineage>
</organism>
<dbReference type="EMBL" id="JACHGW010000001">
    <property type="protein sequence ID" value="MBB6048842.1"/>
    <property type="molecule type" value="Genomic_DNA"/>
</dbReference>
<proteinExistence type="predicted"/>
<dbReference type="Pfam" id="PF09414">
    <property type="entry name" value="RNA_ligase"/>
    <property type="match status" value="1"/>
</dbReference>
<feature type="domain" description="RNA ligase" evidence="1">
    <location>
        <begin position="19"/>
        <end position="180"/>
    </location>
</feature>
<gene>
    <name evidence="2" type="ORF">HNQ39_000604</name>
</gene>
<dbReference type="Proteomes" id="UP000520814">
    <property type="component" value="Unassembled WGS sequence"/>
</dbReference>
<evidence type="ECO:0000313" key="2">
    <source>
        <dbReference type="EMBL" id="MBB6048842.1"/>
    </source>
</evidence>
<keyword evidence="3" id="KW-1185">Reference proteome</keyword>